<evidence type="ECO:0000256" key="3">
    <source>
        <dbReference type="ARBA" id="ARBA00023237"/>
    </source>
</evidence>
<dbReference type="PRINTS" id="PR01023">
    <property type="entry name" value="NAFLGMOTY"/>
</dbReference>
<evidence type="ECO:0000256" key="1">
    <source>
        <dbReference type="ARBA" id="ARBA00004442"/>
    </source>
</evidence>
<dbReference type="InterPro" id="IPR006665">
    <property type="entry name" value="OmpA-like"/>
</dbReference>
<evidence type="ECO:0000256" key="4">
    <source>
        <dbReference type="PROSITE-ProRule" id="PRU00473"/>
    </source>
</evidence>
<proteinExistence type="predicted"/>
<dbReference type="Pfam" id="PF00691">
    <property type="entry name" value="OmpA"/>
    <property type="match status" value="1"/>
</dbReference>
<dbReference type="InterPro" id="IPR006664">
    <property type="entry name" value="OMP_bac"/>
</dbReference>
<name>A0A7K1TFN8_9BACT</name>
<dbReference type="PROSITE" id="PS51123">
    <property type="entry name" value="OMPA_2"/>
    <property type="match status" value="1"/>
</dbReference>
<organism evidence="7 8">
    <name type="scientific">Hymenobacter ginkgonis</name>
    <dbReference type="NCBI Taxonomy" id="2682976"/>
    <lineage>
        <taxon>Bacteria</taxon>
        <taxon>Pseudomonadati</taxon>
        <taxon>Bacteroidota</taxon>
        <taxon>Cytophagia</taxon>
        <taxon>Cytophagales</taxon>
        <taxon>Hymenobacteraceae</taxon>
        <taxon>Hymenobacter</taxon>
    </lineage>
</organism>
<dbReference type="PANTHER" id="PTHR30329">
    <property type="entry name" value="STATOR ELEMENT OF FLAGELLAR MOTOR COMPLEX"/>
    <property type="match status" value="1"/>
</dbReference>
<dbReference type="AlphaFoldDB" id="A0A7K1TFN8"/>
<dbReference type="InterPro" id="IPR050330">
    <property type="entry name" value="Bact_OuterMem_StrucFunc"/>
</dbReference>
<accession>A0A7K1TFN8</accession>
<comment type="caution">
    <text evidence="7">The sequence shown here is derived from an EMBL/GenBank/DDBJ whole genome shotgun (WGS) entry which is preliminary data.</text>
</comment>
<evidence type="ECO:0000256" key="5">
    <source>
        <dbReference type="SAM" id="MobiDB-lite"/>
    </source>
</evidence>
<sequence length="370" mass="39523">MKGSFWFWGAGGLAWLLAGPGRAQSLAGAWQGVETKTGEDGIWPSMLRLQPGRGELLFGVLYQEVGSEPETTVTFQVQGTRSGPGLRLEHVRKLDETRRSPFSYWCYGSITFTYDATLEKLTGVATYLPQGDCDTGTFTFYRIKLKSAASVPAGALSTLRVSGRDVRWFADPERKQPLATGNSYRTKLTKTTTFYLTQGYYPTADSPAVPITIQVAGTAKAAPTPRPTPKAPSAPAAPAPTPTPPAPADSLAATPPAPTPAPAPVVLPTVLFQLGTAELLPTGGPALKQLAADLLANPALRLRIAGHTDRIGEPGKNQVLSEQRAEAVKAYLTKAGVAADRIQTSGYGDTRPLYPSPDPRNRRVEIEKLP</sequence>
<dbReference type="GO" id="GO:0009279">
    <property type="term" value="C:cell outer membrane"/>
    <property type="evidence" value="ECO:0007669"/>
    <property type="project" value="UniProtKB-SubCell"/>
</dbReference>
<feature type="region of interest" description="Disordered" evidence="5">
    <location>
        <begin position="219"/>
        <end position="260"/>
    </location>
</feature>
<dbReference type="Gene3D" id="3.30.1330.60">
    <property type="entry name" value="OmpA-like domain"/>
    <property type="match status" value="1"/>
</dbReference>
<feature type="compositionally biased region" description="Pro residues" evidence="5">
    <location>
        <begin position="224"/>
        <end position="247"/>
    </location>
</feature>
<evidence type="ECO:0000259" key="6">
    <source>
        <dbReference type="PROSITE" id="PS51123"/>
    </source>
</evidence>
<dbReference type="RefSeq" id="WP_157566051.1">
    <property type="nucleotide sequence ID" value="NZ_WQKZ01000003.1"/>
</dbReference>
<evidence type="ECO:0000313" key="8">
    <source>
        <dbReference type="Proteomes" id="UP000441336"/>
    </source>
</evidence>
<dbReference type="Proteomes" id="UP000441336">
    <property type="component" value="Unassembled WGS sequence"/>
</dbReference>
<feature type="region of interest" description="Disordered" evidence="5">
    <location>
        <begin position="344"/>
        <end position="370"/>
    </location>
</feature>
<dbReference type="EMBL" id="WQKZ01000003">
    <property type="protein sequence ID" value="MVN77220.1"/>
    <property type="molecule type" value="Genomic_DNA"/>
</dbReference>
<keyword evidence="8" id="KW-1185">Reference proteome</keyword>
<feature type="compositionally biased region" description="Basic and acidic residues" evidence="5">
    <location>
        <begin position="359"/>
        <end position="370"/>
    </location>
</feature>
<keyword evidence="2 4" id="KW-0472">Membrane</keyword>
<keyword evidence="3" id="KW-0998">Cell outer membrane</keyword>
<evidence type="ECO:0000313" key="7">
    <source>
        <dbReference type="EMBL" id="MVN77220.1"/>
    </source>
</evidence>
<evidence type="ECO:0000256" key="2">
    <source>
        <dbReference type="ARBA" id="ARBA00023136"/>
    </source>
</evidence>
<comment type="subcellular location">
    <subcellularLocation>
        <location evidence="1">Cell outer membrane</location>
    </subcellularLocation>
</comment>
<dbReference type="PANTHER" id="PTHR30329:SF21">
    <property type="entry name" value="LIPOPROTEIN YIAD-RELATED"/>
    <property type="match status" value="1"/>
</dbReference>
<dbReference type="SUPFAM" id="SSF103088">
    <property type="entry name" value="OmpA-like"/>
    <property type="match status" value="1"/>
</dbReference>
<protein>
    <submittedName>
        <fullName evidence="7">OmpA family protein</fullName>
    </submittedName>
</protein>
<reference evidence="7 8" key="1">
    <citation type="submission" date="2019-12" db="EMBL/GenBank/DDBJ databases">
        <title>Hymenobacter sp. HMF4947 Genome sequencing and assembly.</title>
        <authorList>
            <person name="Kang H."/>
            <person name="Cha I."/>
            <person name="Kim H."/>
            <person name="Joh K."/>
        </authorList>
    </citation>
    <scope>NUCLEOTIDE SEQUENCE [LARGE SCALE GENOMIC DNA]</scope>
    <source>
        <strain evidence="7 8">HMF4947</strain>
    </source>
</reference>
<dbReference type="CDD" id="cd07185">
    <property type="entry name" value="OmpA_C-like"/>
    <property type="match status" value="1"/>
</dbReference>
<dbReference type="InterPro" id="IPR036737">
    <property type="entry name" value="OmpA-like_sf"/>
</dbReference>
<gene>
    <name evidence="7" type="ORF">GO988_12870</name>
</gene>
<feature type="domain" description="OmpA-like" evidence="6">
    <location>
        <begin position="259"/>
        <end position="370"/>
    </location>
</feature>
<dbReference type="PRINTS" id="PR01021">
    <property type="entry name" value="OMPADOMAIN"/>
</dbReference>